<name>A0ABM8YP49_9BACI</name>
<keyword evidence="2" id="KW-1133">Transmembrane helix</keyword>
<feature type="transmembrane region" description="Helical" evidence="2">
    <location>
        <begin position="33"/>
        <end position="51"/>
    </location>
</feature>
<evidence type="ECO:0000313" key="4">
    <source>
        <dbReference type="Proteomes" id="UP000789833"/>
    </source>
</evidence>
<keyword evidence="2" id="KW-0812">Transmembrane</keyword>
<feature type="transmembrane region" description="Helical" evidence="2">
    <location>
        <begin position="9"/>
        <end position="27"/>
    </location>
</feature>
<gene>
    <name evidence="3" type="ORF">BACCIP111883_02465</name>
</gene>
<accession>A0ABM8YP49</accession>
<dbReference type="RefSeq" id="WP_230501573.1">
    <property type="nucleotide sequence ID" value="NZ_CAKJTJ010000012.1"/>
</dbReference>
<organism evidence="3 4">
    <name type="scientific">Sutcliffiella rhizosphaerae</name>
    <dbReference type="NCBI Taxonomy" id="2880967"/>
    <lineage>
        <taxon>Bacteria</taxon>
        <taxon>Bacillati</taxon>
        <taxon>Bacillota</taxon>
        <taxon>Bacilli</taxon>
        <taxon>Bacillales</taxon>
        <taxon>Bacillaceae</taxon>
        <taxon>Sutcliffiella</taxon>
    </lineage>
</organism>
<sequence>MKRFFVQGFILLASFNIGVIGFFAVFLLTGNHWQIGVLGAIGFSLLSYLGLKRKLLPNNELDKIERKEKKYVHTQLRLAKEKQKKINSARFRVRSIFIYQTITKISKISSKVIKLVENEPNRYRTAQNFFHHHLDSSAIITDKYVQLLNQPVRTHDVSRAIRETESALKQLERKMEDEWVNVLSGDINNLQTEIKLLNQNNSQQPKTNHK</sequence>
<reference evidence="3 4" key="1">
    <citation type="submission" date="2021-10" db="EMBL/GenBank/DDBJ databases">
        <authorList>
            <person name="Criscuolo A."/>
        </authorList>
    </citation>
    <scope>NUCLEOTIDE SEQUENCE [LARGE SCALE GENOMIC DNA]</scope>
    <source>
        <strain evidence="4">CIP 111883</strain>
    </source>
</reference>
<evidence type="ECO:0008006" key="5">
    <source>
        <dbReference type="Google" id="ProtNLM"/>
    </source>
</evidence>
<comment type="caution">
    <text evidence="3">The sequence shown here is derived from an EMBL/GenBank/DDBJ whole genome shotgun (WGS) entry which is preliminary data.</text>
</comment>
<evidence type="ECO:0000313" key="3">
    <source>
        <dbReference type="EMBL" id="CAG9621692.1"/>
    </source>
</evidence>
<dbReference type="Pfam" id="PF10112">
    <property type="entry name" value="Halogen_Hydrol"/>
    <property type="match status" value="1"/>
</dbReference>
<dbReference type="InterPro" id="IPR018770">
    <property type="entry name" value="ChloroindolylP_hydrolase"/>
</dbReference>
<evidence type="ECO:0000256" key="2">
    <source>
        <dbReference type="SAM" id="Phobius"/>
    </source>
</evidence>
<protein>
    <recommendedName>
        <fullName evidence="5">5-bromo-4-chloroindolyl phosphate hydrolysis protein</fullName>
    </recommendedName>
</protein>
<keyword evidence="1" id="KW-0175">Coiled coil</keyword>
<dbReference type="EMBL" id="CAKJTJ010000012">
    <property type="protein sequence ID" value="CAG9621692.1"/>
    <property type="molecule type" value="Genomic_DNA"/>
</dbReference>
<keyword evidence="4" id="KW-1185">Reference proteome</keyword>
<proteinExistence type="predicted"/>
<dbReference type="Proteomes" id="UP000789833">
    <property type="component" value="Unassembled WGS sequence"/>
</dbReference>
<keyword evidence="2" id="KW-0472">Membrane</keyword>
<feature type="coiled-coil region" evidence="1">
    <location>
        <begin position="154"/>
        <end position="200"/>
    </location>
</feature>
<evidence type="ECO:0000256" key="1">
    <source>
        <dbReference type="SAM" id="Coils"/>
    </source>
</evidence>